<evidence type="ECO:0000313" key="3">
    <source>
        <dbReference type="Proteomes" id="UP000783863"/>
    </source>
</evidence>
<accession>A0A8J7YHT3</accession>
<proteinExistence type="predicted"/>
<organism evidence="2 3">
    <name type="scientific">Haloarcula salinisoli</name>
    <dbReference type="NCBI Taxonomy" id="2487746"/>
    <lineage>
        <taxon>Archaea</taxon>
        <taxon>Methanobacteriati</taxon>
        <taxon>Methanobacteriota</taxon>
        <taxon>Stenosarchaea group</taxon>
        <taxon>Halobacteria</taxon>
        <taxon>Halobacteriales</taxon>
        <taxon>Haloarculaceae</taxon>
        <taxon>Haloarcula</taxon>
    </lineage>
</organism>
<keyword evidence="3" id="KW-1185">Reference proteome</keyword>
<gene>
    <name evidence="2" type="ORF">EGD98_08560</name>
</gene>
<dbReference type="Proteomes" id="UP000783863">
    <property type="component" value="Unassembled WGS sequence"/>
</dbReference>
<sequence>MIRADDIDRFYALLSELEEQVGGKQRLGECTGYMDWPNRGIYFFFAPDEYRGQQLRLTRVGTHAVSQGSQTALWDRLRTHRGAQRGTYEGGGNHRGSVFRKRIGEAIIERDGLHGEHSDWGVGSSAGRDQRLTELELERRVSDYIRDLPFLWVKVDDEPGPDSDRAYLEQNVIALLSNHQCTPIDEREQWLGQYSRSEKIRDSGLWNVNHVDEGYNPEFLSVLQEQIEQTSPP</sequence>
<comment type="caution">
    <text evidence="2">The sequence shown here is derived from an EMBL/GenBank/DDBJ whole genome shotgun (WGS) entry which is preliminary data.</text>
</comment>
<dbReference type="Pfam" id="PF26468">
    <property type="entry name" value="GIY_YIG_3"/>
    <property type="match status" value="1"/>
</dbReference>
<dbReference type="EMBL" id="RKLQ01000001">
    <property type="protein sequence ID" value="MBX0303723.1"/>
    <property type="molecule type" value="Genomic_DNA"/>
</dbReference>
<evidence type="ECO:0000313" key="2">
    <source>
        <dbReference type="EMBL" id="MBX0303723.1"/>
    </source>
</evidence>
<dbReference type="InterPro" id="IPR058782">
    <property type="entry name" value="GIY_YIG_3"/>
</dbReference>
<reference evidence="2" key="1">
    <citation type="submission" date="2021-06" db="EMBL/GenBank/DDBJ databases">
        <title>Halomicroarcula sp. F24A a new haloarchaeum isolated from saline soil.</title>
        <authorList>
            <person name="Duran-Viseras A."/>
            <person name="Sanchez-Porro C."/>
            <person name="Ventosa A."/>
        </authorList>
    </citation>
    <scope>NUCLEOTIDE SEQUENCE</scope>
    <source>
        <strain evidence="2">F24A</strain>
    </source>
</reference>
<feature type="domain" description="GIY-YIG" evidence="1">
    <location>
        <begin position="2"/>
        <end position="231"/>
    </location>
</feature>
<name>A0A8J7YHT3_9EURY</name>
<dbReference type="AlphaFoldDB" id="A0A8J7YHT3"/>
<evidence type="ECO:0000259" key="1">
    <source>
        <dbReference type="Pfam" id="PF26468"/>
    </source>
</evidence>
<protein>
    <recommendedName>
        <fullName evidence="1">GIY-YIG domain-containing protein</fullName>
    </recommendedName>
</protein>